<proteinExistence type="predicted"/>
<reference evidence="2 3" key="1">
    <citation type="submission" date="2023-04" db="EMBL/GenBank/DDBJ databases">
        <title>Genome of Basidiobolus ranarum AG-B5.</title>
        <authorList>
            <person name="Stajich J.E."/>
            <person name="Carter-House D."/>
            <person name="Gryganskyi A."/>
        </authorList>
    </citation>
    <scope>NUCLEOTIDE SEQUENCE [LARGE SCALE GENOMIC DNA]</scope>
    <source>
        <strain evidence="2 3">AG-B5</strain>
    </source>
</reference>
<dbReference type="Proteomes" id="UP001479436">
    <property type="component" value="Unassembled WGS sequence"/>
</dbReference>
<gene>
    <name evidence="2" type="ORF">K7432_011339</name>
</gene>
<feature type="signal peptide" evidence="1">
    <location>
        <begin position="1"/>
        <end position="18"/>
    </location>
</feature>
<evidence type="ECO:0008006" key="4">
    <source>
        <dbReference type="Google" id="ProtNLM"/>
    </source>
</evidence>
<dbReference type="EMBL" id="JASJQH010007741">
    <property type="protein sequence ID" value="KAK9702224.1"/>
    <property type="molecule type" value="Genomic_DNA"/>
</dbReference>
<keyword evidence="3" id="KW-1185">Reference proteome</keyword>
<accession>A0ABR2VU13</accession>
<sequence length="205" mass="22721">MKLMKFVILSVGILSVSCTPIERSDLSYSHDKRESDGTADYFLKGLAGLMVKLGRTKPQDILAKMLTGTKANLEGAALGNVVDIKSKMFALLETYQEVITFTLAQMKSKVSLSKLHGLADATARNILGLAEEAQVRIRKDAEKTGLDKGKIDFMEKELGNFVKTVTDSLSKAKSVFEQEFKHNIEPEKKNKKKFSLEIPPDQPQV</sequence>
<feature type="chain" id="PRO_5045044955" description="Lipoprotein" evidence="1">
    <location>
        <begin position="19"/>
        <end position="205"/>
    </location>
</feature>
<keyword evidence="1" id="KW-0732">Signal</keyword>
<dbReference type="PROSITE" id="PS51257">
    <property type="entry name" value="PROKAR_LIPOPROTEIN"/>
    <property type="match status" value="1"/>
</dbReference>
<evidence type="ECO:0000313" key="3">
    <source>
        <dbReference type="Proteomes" id="UP001479436"/>
    </source>
</evidence>
<evidence type="ECO:0000256" key="1">
    <source>
        <dbReference type="SAM" id="SignalP"/>
    </source>
</evidence>
<evidence type="ECO:0000313" key="2">
    <source>
        <dbReference type="EMBL" id="KAK9702224.1"/>
    </source>
</evidence>
<name>A0ABR2VU13_9FUNG</name>
<organism evidence="2 3">
    <name type="scientific">Basidiobolus ranarum</name>
    <dbReference type="NCBI Taxonomy" id="34480"/>
    <lineage>
        <taxon>Eukaryota</taxon>
        <taxon>Fungi</taxon>
        <taxon>Fungi incertae sedis</taxon>
        <taxon>Zoopagomycota</taxon>
        <taxon>Entomophthoromycotina</taxon>
        <taxon>Basidiobolomycetes</taxon>
        <taxon>Basidiobolales</taxon>
        <taxon>Basidiobolaceae</taxon>
        <taxon>Basidiobolus</taxon>
    </lineage>
</organism>
<protein>
    <recommendedName>
        <fullName evidence="4">Lipoprotein</fullName>
    </recommendedName>
</protein>
<comment type="caution">
    <text evidence="2">The sequence shown here is derived from an EMBL/GenBank/DDBJ whole genome shotgun (WGS) entry which is preliminary data.</text>
</comment>